<gene>
    <name evidence="9" type="ORF">LOD99_15278</name>
</gene>
<evidence type="ECO:0000256" key="5">
    <source>
        <dbReference type="ARBA" id="ARBA00022833"/>
    </source>
</evidence>
<keyword evidence="6" id="KW-0539">Nucleus</keyword>
<dbReference type="FunFam" id="3.30.160.60:FF:000145">
    <property type="entry name" value="Zinc finger protein 574"/>
    <property type="match status" value="1"/>
</dbReference>
<dbReference type="PANTHER" id="PTHR23235">
    <property type="entry name" value="KRUEPPEL-LIKE TRANSCRIPTION FACTOR"/>
    <property type="match status" value="1"/>
</dbReference>
<evidence type="ECO:0000256" key="2">
    <source>
        <dbReference type="ARBA" id="ARBA00022723"/>
    </source>
</evidence>
<keyword evidence="5" id="KW-0862">Zinc</keyword>
<protein>
    <submittedName>
        <fullName evidence="9">Zinc finger protein 84</fullName>
    </submittedName>
</protein>
<dbReference type="PANTHER" id="PTHR23235:SF178">
    <property type="entry name" value="C2H2-TYPE DOMAIN-CONTAINING PROTEIN-RELATED"/>
    <property type="match status" value="1"/>
</dbReference>
<keyword evidence="3" id="KW-0677">Repeat</keyword>
<evidence type="ECO:0000256" key="7">
    <source>
        <dbReference type="PROSITE-ProRule" id="PRU00042"/>
    </source>
</evidence>
<dbReference type="GO" id="GO:0008270">
    <property type="term" value="F:zinc ion binding"/>
    <property type="evidence" value="ECO:0007669"/>
    <property type="project" value="UniProtKB-KW"/>
</dbReference>
<dbReference type="AlphaFoldDB" id="A0AAV7KC83"/>
<dbReference type="Gene3D" id="3.30.160.60">
    <property type="entry name" value="Classic Zinc Finger"/>
    <property type="match status" value="4"/>
</dbReference>
<dbReference type="GO" id="GO:0005634">
    <property type="term" value="C:nucleus"/>
    <property type="evidence" value="ECO:0007669"/>
    <property type="project" value="UniProtKB-SubCell"/>
</dbReference>
<evidence type="ECO:0000256" key="1">
    <source>
        <dbReference type="ARBA" id="ARBA00004123"/>
    </source>
</evidence>
<comment type="caution">
    <text evidence="9">The sequence shown here is derived from an EMBL/GenBank/DDBJ whole genome shotgun (WGS) entry which is preliminary data.</text>
</comment>
<organism evidence="9 10">
    <name type="scientific">Oopsacas minuta</name>
    <dbReference type="NCBI Taxonomy" id="111878"/>
    <lineage>
        <taxon>Eukaryota</taxon>
        <taxon>Metazoa</taxon>
        <taxon>Porifera</taxon>
        <taxon>Hexactinellida</taxon>
        <taxon>Hexasterophora</taxon>
        <taxon>Lyssacinosida</taxon>
        <taxon>Leucopsacidae</taxon>
        <taxon>Oopsacas</taxon>
    </lineage>
</organism>
<name>A0AAV7KC83_9METZ</name>
<feature type="domain" description="C2H2-type" evidence="8">
    <location>
        <begin position="183"/>
        <end position="210"/>
    </location>
</feature>
<evidence type="ECO:0000256" key="4">
    <source>
        <dbReference type="ARBA" id="ARBA00022771"/>
    </source>
</evidence>
<dbReference type="SMART" id="SM00355">
    <property type="entry name" value="ZnF_C2H2"/>
    <property type="match status" value="4"/>
</dbReference>
<keyword evidence="4 7" id="KW-0863">Zinc-finger</keyword>
<dbReference type="SUPFAM" id="SSF57667">
    <property type="entry name" value="beta-beta-alpha zinc fingers"/>
    <property type="match status" value="2"/>
</dbReference>
<feature type="domain" description="C2H2-type" evidence="8">
    <location>
        <begin position="266"/>
        <end position="294"/>
    </location>
</feature>
<dbReference type="InterPro" id="IPR013087">
    <property type="entry name" value="Znf_C2H2_type"/>
</dbReference>
<dbReference type="Proteomes" id="UP001165289">
    <property type="component" value="Unassembled WGS sequence"/>
</dbReference>
<dbReference type="GO" id="GO:0000981">
    <property type="term" value="F:DNA-binding transcription factor activity, RNA polymerase II-specific"/>
    <property type="evidence" value="ECO:0007669"/>
    <property type="project" value="TreeGrafter"/>
</dbReference>
<feature type="domain" description="C2H2-type" evidence="8">
    <location>
        <begin position="211"/>
        <end position="238"/>
    </location>
</feature>
<dbReference type="Pfam" id="PF00096">
    <property type="entry name" value="zf-C2H2"/>
    <property type="match status" value="4"/>
</dbReference>
<dbReference type="InterPro" id="IPR036236">
    <property type="entry name" value="Znf_C2H2_sf"/>
</dbReference>
<comment type="subcellular location">
    <subcellularLocation>
        <location evidence="1">Nucleus</location>
    </subcellularLocation>
</comment>
<feature type="domain" description="C2H2-type" evidence="8">
    <location>
        <begin position="238"/>
        <end position="265"/>
    </location>
</feature>
<dbReference type="PROSITE" id="PS50157">
    <property type="entry name" value="ZINC_FINGER_C2H2_2"/>
    <property type="match status" value="4"/>
</dbReference>
<evidence type="ECO:0000256" key="6">
    <source>
        <dbReference type="ARBA" id="ARBA00023242"/>
    </source>
</evidence>
<keyword evidence="2" id="KW-0479">Metal-binding</keyword>
<dbReference type="PROSITE" id="PS00028">
    <property type="entry name" value="ZINC_FINGER_C2H2_1"/>
    <property type="match status" value="3"/>
</dbReference>
<sequence>MDTQILSILRSVLPGVEHFIQETLAYESLSDSARIEWAVLIQHLTKLQHNKISLEECITQIQTQTEEQDNTIPVLATSSSMYESNILPNTENTEVLSNTVVSSADIEQVHNLKILLNEEKSENISLENSNASTDTEQSYSNLTFSELLNPLNICTDSANSDLSIDCNNESFLEQYTMDADRQFICSVCSRKFAKKQHLRQHLIAHSGDKPFKCSFCVRQFIYPSLLRDHLKLHLNPPHPCTHCSKKFIHKKALYKHMQIHTSDKPFSCIDCGKSFRTRLWLNMHINKCHVLTTPSVVKDVTRVMPATIVNSQPIQQKIEPIIIQDSSSSL</sequence>
<evidence type="ECO:0000313" key="10">
    <source>
        <dbReference type="Proteomes" id="UP001165289"/>
    </source>
</evidence>
<evidence type="ECO:0000256" key="3">
    <source>
        <dbReference type="ARBA" id="ARBA00022737"/>
    </source>
</evidence>
<accession>A0AAV7KC83</accession>
<dbReference type="GO" id="GO:0000978">
    <property type="term" value="F:RNA polymerase II cis-regulatory region sequence-specific DNA binding"/>
    <property type="evidence" value="ECO:0007669"/>
    <property type="project" value="TreeGrafter"/>
</dbReference>
<dbReference type="EMBL" id="JAKMXF010000088">
    <property type="protein sequence ID" value="KAI6658478.1"/>
    <property type="molecule type" value="Genomic_DNA"/>
</dbReference>
<proteinExistence type="predicted"/>
<evidence type="ECO:0000313" key="9">
    <source>
        <dbReference type="EMBL" id="KAI6658478.1"/>
    </source>
</evidence>
<evidence type="ECO:0000259" key="8">
    <source>
        <dbReference type="PROSITE" id="PS50157"/>
    </source>
</evidence>
<dbReference type="FunFam" id="3.30.160.60:FF:000446">
    <property type="entry name" value="Zinc finger protein"/>
    <property type="match status" value="1"/>
</dbReference>
<reference evidence="9 10" key="1">
    <citation type="journal article" date="2023" name="BMC Biol.">
        <title>The compact genome of the sponge Oopsacas minuta (Hexactinellida) is lacking key metazoan core genes.</title>
        <authorList>
            <person name="Santini S."/>
            <person name="Schenkelaars Q."/>
            <person name="Jourda C."/>
            <person name="Duchesne M."/>
            <person name="Belahbib H."/>
            <person name="Rocher C."/>
            <person name="Selva M."/>
            <person name="Riesgo A."/>
            <person name="Vervoort M."/>
            <person name="Leys S.P."/>
            <person name="Kodjabachian L."/>
            <person name="Le Bivic A."/>
            <person name="Borchiellini C."/>
            <person name="Claverie J.M."/>
            <person name="Renard E."/>
        </authorList>
    </citation>
    <scope>NUCLEOTIDE SEQUENCE [LARGE SCALE GENOMIC DNA]</scope>
    <source>
        <strain evidence="9">SPO-2</strain>
    </source>
</reference>
<keyword evidence="10" id="KW-1185">Reference proteome</keyword>